<sequence length="840" mass="89203">MKRALKKKEKAELENNQSDDVPVEQVNAIHPRGNNRRVQTKAAMIGLAISMGATSLLVTRQSDRAIAAEPVGNQNTASTIPAASDTEVKLAPATQQQVQAVSSVSLPESPAVVEPTAISQVAELRAKWQGVAKVASVQPVSVPVAVSNSSQAVEAQSVSLETTVQQQTVKREESVQTLSNASGLVGTQAVSAPTQQEAVQGENAVEPEVNAQLKAQQEFALNQLQQKSDRLRRSLKELRSNQTQEALPVVPVGVPQVTVLENKPQIEARNTVTEPSETASNANREKLVSRLKQRLETTKVPTQVPTAAGVKPWAKEESASYEVKPGDTLAEIASNYNTSVSELIKVNNLNNPNQLRINQKLTVPVKENSSTSIPVAIARPQTANATPQSPVVLGSSAPVSPDSFSNSITNNSSVTTPTPVVPNNSTWKNRLTATTADKAIENNATVPVKTPIVADDSVRKNQVVQGSANGLVSSNSNVTVPTAVIADSSIKTESTTEGKANSATNSEINSSAASSYGVGGDTPVPTVFSEMREAQKSHSPSARKVKDSQRLRSLQAEINKLREKYRAQQSGNVVVPAVAETGNSPVTVSQSNDEVESPVQIQVPTPNSASLQFSAPRVNGAIPIPVPKPMTGNANRQPVQPTLSNRRPANEPINPELLQEQRVATPARGMNASEILGTMRGTTVTPQLPPLAAVDRYLPRPIDENLAPPSTSATGYMWPAKGVLTSGFGPRWGRMHKGIDIANGVGTPIYAAAEGVVERAGWNNGGYGYLVDIRHSDGSLTRYGHNSRILVQPGQTIQQGQQISAMGSTGFSTGPHLHFEVHPSGKGAVNPIAFLPRERL</sequence>
<evidence type="ECO:0000256" key="1">
    <source>
        <dbReference type="SAM" id="Coils"/>
    </source>
</evidence>
<evidence type="ECO:0000259" key="3">
    <source>
        <dbReference type="PROSITE" id="PS51782"/>
    </source>
</evidence>
<dbReference type="Gene3D" id="2.70.70.10">
    <property type="entry name" value="Glucose Permease (Domain IIA)"/>
    <property type="match status" value="1"/>
</dbReference>
<dbReference type="AlphaFoldDB" id="A0A0C1NC74"/>
<dbReference type="PANTHER" id="PTHR21666">
    <property type="entry name" value="PEPTIDASE-RELATED"/>
    <property type="match status" value="1"/>
</dbReference>
<dbReference type="CDD" id="cd00118">
    <property type="entry name" value="LysM"/>
    <property type="match status" value="1"/>
</dbReference>
<gene>
    <name evidence="5" type="ORF">DA73_0212610</name>
    <name evidence="4" type="ORF">DA73_0400036245</name>
</gene>
<feature type="region of interest" description="Disordered" evidence="2">
    <location>
        <begin position="624"/>
        <end position="658"/>
    </location>
</feature>
<name>A0A0C1NC74_9CYAN</name>
<feature type="compositionally biased region" description="Polar residues" evidence="2">
    <location>
        <begin position="632"/>
        <end position="647"/>
    </location>
</feature>
<dbReference type="STRING" id="1479485.DA73_0212610"/>
<dbReference type="Gene3D" id="3.10.350.10">
    <property type="entry name" value="LysM domain"/>
    <property type="match status" value="1"/>
</dbReference>
<dbReference type="EMBL" id="JHEG04000001">
    <property type="protein sequence ID" value="KAF3890296.1"/>
    <property type="molecule type" value="Genomic_DNA"/>
</dbReference>
<accession>A0A0C1NC74</accession>
<feature type="region of interest" description="Disordered" evidence="2">
    <location>
        <begin position="531"/>
        <end position="550"/>
    </location>
</feature>
<dbReference type="OrthoDB" id="9805070at2"/>
<dbReference type="PROSITE" id="PS51782">
    <property type="entry name" value="LYSM"/>
    <property type="match status" value="1"/>
</dbReference>
<feature type="region of interest" description="Disordered" evidence="2">
    <location>
        <begin position="406"/>
        <end position="426"/>
    </location>
</feature>
<proteinExistence type="predicted"/>
<reference evidence="4" key="2">
    <citation type="submission" date="2019-11" db="EMBL/GenBank/DDBJ databases">
        <title>Improved Assembly of Tolypothrix boutellei genome.</title>
        <authorList>
            <person name="Sarangi A.N."/>
            <person name="Mukherjee M."/>
            <person name="Ghosh S."/>
            <person name="Singh D."/>
            <person name="Das A."/>
            <person name="Kant S."/>
            <person name="Prusty A."/>
            <person name="Tripathy S."/>
        </authorList>
    </citation>
    <scope>NUCLEOTIDE SEQUENCE</scope>
    <source>
        <strain evidence="4">VB521301</strain>
    </source>
</reference>
<feature type="compositionally biased region" description="Polar residues" evidence="2">
    <location>
        <begin position="490"/>
        <end position="514"/>
    </location>
</feature>
<keyword evidence="6" id="KW-1185">Reference proteome</keyword>
<evidence type="ECO:0000313" key="6">
    <source>
        <dbReference type="Proteomes" id="UP000029738"/>
    </source>
</evidence>
<dbReference type="Proteomes" id="UP000029738">
    <property type="component" value="Unassembled WGS sequence"/>
</dbReference>
<dbReference type="CDD" id="cd12797">
    <property type="entry name" value="M23_peptidase"/>
    <property type="match status" value="1"/>
</dbReference>
<dbReference type="InterPro" id="IPR050570">
    <property type="entry name" value="Cell_wall_metabolism_enzyme"/>
</dbReference>
<dbReference type="Pfam" id="PF01476">
    <property type="entry name" value="LysM"/>
    <property type="match status" value="1"/>
</dbReference>
<dbReference type="GO" id="GO:0004222">
    <property type="term" value="F:metalloendopeptidase activity"/>
    <property type="evidence" value="ECO:0007669"/>
    <property type="project" value="TreeGrafter"/>
</dbReference>
<feature type="domain" description="LysM" evidence="3">
    <location>
        <begin position="319"/>
        <end position="363"/>
    </location>
</feature>
<dbReference type="SUPFAM" id="SSF51261">
    <property type="entry name" value="Duplicated hybrid motif"/>
    <property type="match status" value="1"/>
</dbReference>
<keyword evidence="1" id="KW-0175">Coiled coil</keyword>
<dbReference type="EMBL" id="JHEG02000037">
    <property type="protein sequence ID" value="KIE12372.1"/>
    <property type="molecule type" value="Genomic_DNA"/>
</dbReference>
<dbReference type="InterPro" id="IPR011055">
    <property type="entry name" value="Dup_hybrid_motif"/>
</dbReference>
<evidence type="ECO:0000313" key="5">
    <source>
        <dbReference type="EMBL" id="KIE12372.1"/>
    </source>
</evidence>
<dbReference type="SMART" id="SM00257">
    <property type="entry name" value="LysM"/>
    <property type="match status" value="1"/>
</dbReference>
<dbReference type="InterPro" id="IPR018392">
    <property type="entry name" value="LysM"/>
</dbReference>
<protein>
    <submittedName>
        <fullName evidence="5">Peptidase M23</fullName>
    </submittedName>
    <submittedName>
        <fullName evidence="4">Peptidoglycan DD-metalloendopeptidase family protein</fullName>
    </submittedName>
</protein>
<evidence type="ECO:0000313" key="4">
    <source>
        <dbReference type="EMBL" id="KAF3890296.1"/>
    </source>
</evidence>
<dbReference type="InterPro" id="IPR016047">
    <property type="entry name" value="M23ase_b-sheet_dom"/>
</dbReference>
<evidence type="ECO:0000256" key="2">
    <source>
        <dbReference type="SAM" id="MobiDB-lite"/>
    </source>
</evidence>
<organism evidence="5">
    <name type="scientific">Tolypothrix bouteillei VB521301</name>
    <dbReference type="NCBI Taxonomy" id="1479485"/>
    <lineage>
        <taxon>Bacteria</taxon>
        <taxon>Bacillati</taxon>
        <taxon>Cyanobacteriota</taxon>
        <taxon>Cyanophyceae</taxon>
        <taxon>Nostocales</taxon>
        <taxon>Tolypothrichaceae</taxon>
        <taxon>Tolypothrix</taxon>
    </lineage>
</organism>
<feature type="region of interest" description="Disordered" evidence="2">
    <location>
        <begin position="490"/>
        <end position="525"/>
    </location>
</feature>
<feature type="coiled-coil region" evidence="1">
    <location>
        <begin position="210"/>
        <end position="241"/>
    </location>
</feature>
<reference evidence="5" key="1">
    <citation type="journal article" date="2015" name="Genome Announc.">
        <title>Draft Genome Sequence of Tolypothrix boutellei Strain VB521301.</title>
        <authorList>
            <person name="Chandrababunaidu M.M."/>
            <person name="Singh D."/>
            <person name="Sen D."/>
            <person name="Bhan S."/>
            <person name="Das S."/>
            <person name="Gupta A."/>
            <person name="Adhikary S.P."/>
            <person name="Tripathy S."/>
        </authorList>
    </citation>
    <scope>NUCLEOTIDE SEQUENCE</scope>
    <source>
        <strain evidence="5">VB521301</strain>
    </source>
</reference>
<comment type="caution">
    <text evidence="5">The sequence shown here is derived from an EMBL/GenBank/DDBJ whole genome shotgun (WGS) entry which is preliminary data.</text>
</comment>
<dbReference type="SUPFAM" id="SSF54106">
    <property type="entry name" value="LysM domain"/>
    <property type="match status" value="1"/>
</dbReference>
<dbReference type="PANTHER" id="PTHR21666:SF270">
    <property type="entry name" value="MUREIN HYDROLASE ACTIVATOR ENVC"/>
    <property type="match status" value="1"/>
</dbReference>
<dbReference type="Pfam" id="PF01551">
    <property type="entry name" value="Peptidase_M23"/>
    <property type="match status" value="1"/>
</dbReference>
<dbReference type="InterPro" id="IPR036779">
    <property type="entry name" value="LysM_dom_sf"/>
</dbReference>